<feature type="transmembrane region" description="Helical" evidence="1">
    <location>
        <begin position="64"/>
        <end position="84"/>
    </location>
</feature>
<proteinExistence type="predicted"/>
<protein>
    <submittedName>
        <fullName evidence="2">Uncharacterized protein</fullName>
    </submittedName>
</protein>
<dbReference type="RefSeq" id="WP_188423957.1">
    <property type="nucleotide sequence ID" value="NZ_BMCI01000004.1"/>
</dbReference>
<gene>
    <name evidence="2" type="ORF">GCM10007209_23320</name>
</gene>
<evidence type="ECO:0000313" key="3">
    <source>
        <dbReference type="Proteomes" id="UP000646833"/>
    </source>
</evidence>
<dbReference type="EMBL" id="BMCI01000004">
    <property type="protein sequence ID" value="GGC60594.1"/>
    <property type="molecule type" value="Genomic_DNA"/>
</dbReference>
<reference evidence="2" key="2">
    <citation type="submission" date="2020-09" db="EMBL/GenBank/DDBJ databases">
        <authorList>
            <person name="Sun Q."/>
            <person name="Sedlacek I."/>
        </authorList>
    </citation>
    <scope>NUCLEOTIDE SEQUENCE</scope>
    <source>
        <strain evidence="2">CCM 7217</strain>
    </source>
</reference>
<name>A0A830EB53_9EURY</name>
<evidence type="ECO:0000313" key="2">
    <source>
        <dbReference type="EMBL" id="GGC60594.1"/>
    </source>
</evidence>
<accession>A0A830EB53</accession>
<keyword evidence="1" id="KW-1133">Transmembrane helix</keyword>
<keyword evidence="1" id="KW-0472">Membrane</keyword>
<sequence length="157" mass="15855">MNRTSGVSVSFARDAAVATAVLAGLYGLGYGVQFQPLQLPTYLLVVGFDALEVAFGSAGAGYDVLFAAYLVGLGVVAAGVARVVRETSKATDLAWWRLGAAAALALVGVISLLFALFVLVSGVQFTPVLVAGGAGGALLGLSAWVGGVVRVAVRPTR</sequence>
<dbReference type="AlphaFoldDB" id="A0A830EB53"/>
<feature type="transmembrane region" description="Helical" evidence="1">
    <location>
        <begin position="39"/>
        <end position="58"/>
    </location>
</feature>
<dbReference type="Proteomes" id="UP000646833">
    <property type="component" value="Unassembled WGS sequence"/>
</dbReference>
<feature type="transmembrane region" description="Helical" evidence="1">
    <location>
        <begin position="96"/>
        <end position="122"/>
    </location>
</feature>
<comment type="caution">
    <text evidence="2">The sequence shown here is derived from an EMBL/GenBank/DDBJ whole genome shotgun (WGS) entry which is preliminary data.</text>
</comment>
<keyword evidence="1" id="KW-0812">Transmembrane</keyword>
<evidence type="ECO:0000256" key="1">
    <source>
        <dbReference type="SAM" id="Phobius"/>
    </source>
</evidence>
<feature type="transmembrane region" description="Helical" evidence="1">
    <location>
        <begin position="15"/>
        <end position="32"/>
    </location>
</feature>
<organism evidence="2 3">
    <name type="scientific">Haloferax sulfurifontis</name>
    <dbReference type="NCBI Taxonomy" id="255616"/>
    <lineage>
        <taxon>Archaea</taxon>
        <taxon>Methanobacteriati</taxon>
        <taxon>Methanobacteriota</taxon>
        <taxon>Stenosarchaea group</taxon>
        <taxon>Halobacteria</taxon>
        <taxon>Halobacteriales</taxon>
        <taxon>Haloferacaceae</taxon>
        <taxon>Haloferax</taxon>
    </lineage>
</organism>
<feature type="transmembrane region" description="Helical" evidence="1">
    <location>
        <begin position="128"/>
        <end position="153"/>
    </location>
</feature>
<reference evidence="2" key="1">
    <citation type="journal article" date="2014" name="Int. J. Syst. Evol. Microbiol.">
        <title>Complete genome sequence of Corynebacterium casei LMG S-19264T (=DSM 44701T), isolated from a smear-ripened cheese.</title>
        <authorList>
            <consortium name="US DOE Joint Genome Institute (JGI-PGF)"/>
            <person name="Walter F."/>
            <person name="Albersmeier A."/>
            <person name="Kalinowski J."/>
            <person name="Ruckert C."/>
        </authorList>
    </citation>
    <scope>NUCLEOTIDE SEQUENCE</scope>
    <source>
        <strain evidence="2">CCM 7217</strain>
    </source>
</reference>